<name>A0A9X3IU37_9GAMM</name>
<dbReference type="AlphaFoldDB" id="A0A9X3IU37"/>
<proteinExistence type="predicted"/>
<comment type="caution">
    <text evidence="2">The sequence shown here is derived from an EMBL/GenBank/DDBJ whole genome shotgun (WGS) entry which is preliminary data.</text>
</comment>
<accession>A0A9X3IU37</accession>
<dbReference type="EMBL" id="JAPNOA010000058">
    <property type="protein sequence ID" value="MCY0966965.1"/>
    <property type="molecule type" value="Genomic_DNA"/>
</dbReference>
<dbReference type="RefSeq" id="WP_283175172.1">
    <property type="nucleotide sequence ID" value="NZ_JAPNOA010000058.1"/>
</dbReference>
<feature type="transmembrane region" description="Helical" evidence="1">
    <location>
        <begin position="65"/>
        <end position="83"/>
    </location>
</feature>
<evidence type="ECO:0000313" key="3">
    <source>
        <dbReference type="Proteomes" id="UP001150830"/>
    </source>
</evidence>
<feature type="transmembrane region" description="Helical" evidence="1">
    <location>
        <begin position="95"/>
        <end position="113"/>
    </location>
</feature>
<sequence>MCFALRWGRARLPVVSFGAWSLNMKTLDYLLLLRGAWLGGLLTCLYLVRPVLEHHGYFPHHGMEVMHWIAGAGLVVGFLMMTAGMSRRLFRTSQLGSRLILLMMLLSGVYFGFMPWWKLQMILLQAQAALGVLWIWVAPRQVL</sequence>
<keyword evidence="1" id="KW-0472">Membrane</keyword>
<evidence type="ECO:0000256" key="1">
    <source>
        <dbReference type="SAM" id="Phobius"/>
    </source>
</evidence>
<keyword evidence="1" id="KW-0812">Transmembrane</keyword>
<organism evidence="2 3">
    <name type="scientific">Parathalassolituus penaei</name>
    <dbReference type="NCBI Taxonomy" id="2997323"/>
    <lineage>
        <taxon>Bacteria</taxon>
        <taxon>Pseudomonadati</taxon>
        <taxon>Pseudomonadota</taxon>
        <taxon>Gammaproteobacteria</taxon>
        <taxon>Oceanospirillales</taxon>
        <taxon>Oceanospirillaceae</taxon>
        <taxon>Parathalassolituus</taxon>
    </lineage>
</organism>
<keyword evidence="1" id="KW-1133">Transmembrane helix</keyword>
<reference evidence="2" key="1">
    <citation type="submission" date="2022-11" db="EMBL/GenBank/DDBJ databases">
        <title>Parathalassolutuus dongxingensis gen. nov., sp. nov., a novel member of family Oceanospirillaceae isolated from a coastal shrimp pond in Guangxi, China.</title>
        <authorList>
            <person name="Chen H."/>
        </authorList>
    </citation>
    <scope>NUCLEOTIDE SEQUENCE</scope>
    <source>
        <strain evidence="2">G-43</strain>
    </source>
</reference>
<dbReference type="Proteomes" id="UP001150830">
    <property type="component" value="Unassembled WGS sequence"/>
</dbReference>
<evidence type="ECO:0000313" key="2">
    <source>
        <dbReference type="EMBL" id="MCY0966965.1"/>
    </source>
</evidence>
<gene>
    <name evidence="2" type="ORF">OUO13_17440</name>
</gene>
<feature type="transmembrane region" description="Helical" evidence="1">
    <location>
        <begin position="119"/>
        <end position="137"/>
    </location>
</feature>
<keyword evidence="3" id="KW-1185">Reference proteome</keyword>
<protein>
    <submittedName>
        <fullName evidence="2">Uncharacterized protein</fullName>
    </submittedName>
</protein>
<feature type="transmembrane region" description="Helical" evidence="1">
    <location>
        <begin position="29"/>
        <end position="49"/>
    </location>
</feature>